<dbReference type="EMBL" id="QCYY01001762">
    <property type="protein sequence ID" value="ROT75516.1"/>
    <property type="molecule type" value="Genomic_DNA"/>
</dbReference>
<keyword evidence="3" id="KW-1185">Reference proteome</keyword>
<protein>
    <submittedName>
        <fullName evidence="2">Uncharacterized protein</fullName>
    </submittedName>
</protein>
<sequence>MRPPSPSPSRRLEAAAPSRAFAGSKRRALYSVAGGGLLFFIIPPFSCLPSSCFSLSLVYPNSLISSIPSSSPSFLLPPHSSIHLPPPLSPPPTPPLTPLHPPSSDAKPPLTGSSGEVMSDGGPSRGARRLRRAAHILPPYPSIPINTHPSLLFLHFPHYPHSPPTFPLSLLPVPLSPIPHHRFLSPPPTLIHRFLSPIPLSLLPHSPSLPPFLPIFSLPISPSPYFPSPCHPFPSLHPSLHSLLPITPLLLIPPESTKSFTRVRVYDAPRLAESDSRLVNFVHNGGPIRCHGVACKLFSSFSLSVSAPLRCSPPSPPILPLLSFPPWFAPPPLLSLLHVIAPPVPFLSSLVYVPLPLPPFLFPLFSPWFYGSPLYSLSSPCFTSRLSCSLPLVASRLASSYCSSSPCFTASPPPLLPFLSFCSLPFSCFTSRLLLFFSFLLASRLASSSYLSTLLYVSPLLFSPPFASRSPPPVLFFLLASRFASSSSSFPPPLPLSLPFSLFTFASPVFSPLLASRLTPPLLLLSPCFIVRLSPSSSSSSSSFPSFLLASRLASSALPLLASRLPPPVFLPPCSRLPSSSSPPPPLSLPFSLLHVSPPPPSSPCFTSLTSLLFIFLSPCFTLPPPPPLPPPPLFPFPIISLLGRASSSILYSLPFSLVYGSLPHTSLPPLLQGSPSSILPPPCFTSPSSSSLSLPFLLASTSRLSPVLFLSLGFTFLPPRFTILLSSLQFSPPPPPFCFTSPSSTSFPYSPSSFVLISDHPFPISPPYPFSLASIDTLPSPLLHPISPPSLSLIYPALPSPLPPPSL</sequence>
<accession>A0A3R7QDT6</accession>
<feature type="compositionally biased region" description="Pro residues" evidence="1">
    <location>
        <begin position="85"/>
        <end position="101"/>
    </location>
</feature>
<feature type="region of interest" description="Disordered" evidence="1">
    <location>
        <begin position="85"/>
        <end position="127"/>
    </location>
</feature>
<evidence type="ECO:0000313" key="3">
    <source>
        <dbReference type="Proteomes" id="UP000283509"/>
    </source>
</evidence>
<evidence type="ECO:0000313" key="2">
    <source>
        <dbReference type="EMBL" id="ROT75516.1"/>
    </source>
</evidence>
<gene>
    <name evidence="2" type="ORF">C7M84_005951</name>
</gene>
<evidence type="ECO:0000256" key="1">
    <source>
        <dbReference type="SAM" id="MobiDB-lite"/>
    </source>
</evidence>
<reference evidence="2 3" key="2">
    <citation type="submission" date="2019-01" db="EMBL/GenBank/DDBJ databases">
        <title>The decoding of complex shrimp genome reveals the adaptation for benthos swimmer, frequently molting mechanism and breeding impact on genome.</title>
        <authorList>
            <person name="Sun Y."/>
            <person name="Gao Y."/>
            <person name="Yu Y."/>
        </authorList>
    </citation>
    <scope>NUCLEOTIDE SEQUENCE [LARGE SCALE GENOMIC DNA]</scope>
    <source>
        <tissue evidence="2">Muscle</tissue>
    </source>
</reference>
<organism evidence="2 3">
    <name type="scientific">Penaeus vannamei</name>
    <name type="common">Whiteleg shrimp</name>
    <name type="synonym">Litopenaeus vannamei</name>
    <dbReference type="NCBI Taxonomy" id="6689"/>
    <lineage>
        <taxon>Eukaryota</taxon>
        <taxon>Metazoa</taxon>
        <taxon>Ecdysozoa</taxon>
        <taxon>Arthropoda</taxon>
        <taxon>Crustacea</taxon>
        <taxon>Multicrustacea</taxon>
        <taxon>Malacostraca</taxon>
        <taxon>Eumalacostraca</taxon>
        <taxon>Eucarida</taxon>
        <taxon>Decapoda</taxon>
        <taxon>Dendrobranchiata</taxon>
        <taxon>Penaeoidea</taxon>
        <taxon>Penaeidae</taxon>
        <taxon>Penaeus</taxon>
    </lineage>
</organism>
<dbReference type="Proteomes" id="UP000283509">
    <property type="component" value="Unassembled WGS sequence"/>
</dbReference>
<comment type="caution">
    <text evidence="2">The sequence shown here is derived from an EMBL/GenBank/DDBJ whole genome shotgun (WGS) entry which is preliminary data.</text>
</comment>
<reference evidence="2 3" key="1">
    <citation type="submission" date="2018-04" db="EMBL/GenBank/DDBJ databases">
        <authorList>
            <person name="Zhang X."/>
            <person name="Yuan J."/>
            <person name="Li F."/>
            <person name="Xiang J."/>
        </authorList>
    </citation>
    <scope>NUCLEOTIDE SEQUENCE [LARGE SCALE GENOMIC DNA]</scope>
    <source>
        <tissue evidence="2">Muscle</tissue>
    </source>
</reference>
<dbReference type="AlphaFoldDB" id="A0A3R7QDT6"/>
<name>A0A3R7QDT6_PENVA</name>
<proteinExistence type="predicted"/>